<feature type="transmembrane region" description="Helical" evidence="6">
    <location>
        <begin position="270"/>
        <end position="289"/>
    </location>
</feature>
<dbReference type="GO" id="GO:0005886">
    <property type="term" value="C:plasma membrane"/>
    <property type="evidence" value="ECO:0007669"/>
    <property type="project" value="UniProtKB-SubCell"/>
</dbReference>
<evidence type="ECO:0000256" key="5">
    <source>
        <dbReference type="ARBA" id="ARBA00023136"/>
    </source>
</evidence>
<feature type="transmembrane region" description="Helical" evidence="6">
    <location>
        <begin position="242"/>
        <end position="264"/>
    </location>
</feature>
<feature type="transmembrane region" description="Helical" evidence="6">
    <location>
        <begin position="119"/>
        <end position="135"/>
    </location>
</feature>
<sequence length="301" mass="34080">MILVILLHALFALTFPLAKIAVSSSEPLFFTGVRMILGGSLLLAYQYYRDKKVFFDVKKYWSYIVGLAFFNVFLTNATEYWSLKYLTSAKASFIYSICPFISAILSYFLFSEKITKKKLLGMAIGATGFLLILLNDTHLEEQSGSMWFLSWAELVMIVAAFATVYGWIIMRQLINKSPSSLLAANGYSMVLGSIFSFVASYFFDNQKALIVDSQNFLLSLFSIVFLSNIVCYNLYAYLLKKYTATFISFVGFIEPLFAAFYGYLLLGETISSQFFLASLIVLIGLYVFYSEELRQGYIASN</sequence>
<dbReference type="OrthoDB" id="9812547at2"/>
<feature type="transmembrane region" description="Helical" evidence="6">
    <location>
        <begin position="147"/>
        <end position="169"/>
    </location>
</feature>
<organism evidence="8 9">
    <name type="scientific">Candidatus Babela massiliensis</name>
    <dbReference type="NCBI Taxonomy" id="673862"/>
    <lineage>
        <taxon>Bacteria</taxon>
        <taxon>Candidatus Babelota</taxon>
        <taxon>Candidatus Babeliae</taxon>
        <taxon>Candidatus Babeliales</taxon>
        <taxon>Candidatus Babeliaceae</taxon>
        <taxon>Candidatus Babela</taxon>
    </lineage>
</organism>
<evidence type="ECO:0000256" key="2">
    <source>
        <dbReference type="ARBA" id="ARBA00022475"/>
    </source>
</evidence>
<dbReference type="InterPro" id="IPR000620">
    <property type="entry name" value="EamA_dom"/>
</dbReference>
<dbReference type="Pfam" id="PF00892">
    <property type="entry name" value="EamA"/>
    <property type="match status" value="2"/>
</dbReference>
<feature type="transmembrane region" description="Helical" evidence="6">
    <location>
        <begin position="93"/>
        <end position="110"/>
    </location>
</feature>
<reference evidence="8 9" key="1">
    <citation type="journal article" date="2015" name="Biol. Direct">
        <title>Babela massiliensis, a representative of a widespread bacterial phylum with unusual adaptations to parasitism in amoebae.</title>
        <authorList>
            <person name="Pagnier I."/>
            <person name="Yutin N."/>
            <person name="Croce O."/>
            <person name="Makarova K.S."/>
            <person name="Wolf Y.I."/>
            <person name="Benamar S."/>
            <person name="Raoult D."/>
            <person name="Koonin E.V."/>
            <person name="La Scola B."/>
        </authorList>
    </citation>
    <scope>NUCLEOTIDE SEQUENCE [LARGE SCALE GENOMIC DNA]</scope>
    <source>
        <strain evidence="9">BABL1</strain>
    </source>
</reference>
<dbReference type="PANTHER" id="PTHR32322:SF18">
    <property type="entry name" value="S-ADENOSYLMETHIONINE_S-ADENOSYLHOMOCYSTEINE TRANSPORTER"/>
    <property type="match status" value="1"/>
</dbReference>
<feature type="transmembrane region" description="Helical" evidence="6">
    <location>
        <begin position="181"/>
        <end position="203"/>
    </location>
</feature>
<comment type="subcellular location">
    <subcellularLocation>
        <location evidence="1">Cell membrane</location>
        <topology evidence="1">Multi-pass membrane protein</topology>
    </subcellularLocation>
</comment>
<evidence type="ECO:0000256" key="6">
    <source>
        <dbReference type="SAM" id="Phobius"/>
    </source>
</evidence>
<dbReference type="HOGENOM" id="CLU_080359_0_0_7"/>
<dbReference type="Proteomes" id="UP000018769">
    <property type="component" value="Chromosome I"/>
</dbReference>
<evidence type="ECO:0000256" key="4">
    <source>
        <dbReference type="ARBA" id="ARBA00022989"/>
    </source>
</evidence>
<dbReference type="PANTHER" id="PTHR32322">
    <property type="entry name" value="INNER MEMBRANE TRANSPORTER"/>
    <property type="match status" value="1"/>
</dbReference>
<feature type="transmembrane region" description="Helical" evidence="6">
    <location>
        <begin position="60"/>
        <end position="81"/>
    </location>
</feature>
<dbReference type="RefSeq" id="WP_023792336.1">
    <property type="nucleotide sequence ID" value="NC_023003.1"/>
</dbReference>
<keyword evidence="5 6" id="KW-0472">Membrane</keyword>
<keyword evidence="3 6" id="KW-0812">Transmembrane</keyword>
<dbReference type="KEGG" id="dpb:BABL1_gene_282"/>
<protein>
    <submittedName>
        <fullName evidence="8">DMT superfamily transporter</fullName>
    </submittedName>
</protein>
<keyword evidence="4 6" id="KW-1133">Transmembrane helix</keyword>
<dbReference type="SUPFAM" id="SSF103481">
    <property type="entry name" value="Multidrug resistance efflux transporter EmrE"/>
    <property type="match status" value="2"/>
</dbReference>
<evidence type="ECO:0000259" key="7">
    <source>
        <dbReference type="Pfam" id="PF00892"/>
    </source>
</evidence>
<evidence type="ECO:0000256" key="3">
    <source>
        <dbReference type="ARBA" id="ARBA00022692"/>
    </source>
</evidence>
<dbReference type="EMBL" id="HG793133">
    <property type="protein sequence ID" value="CDK30733.1"/>
    <property type="molecule type" value="Genomic_DNA"/>
</dbReference>
<evidence type="ECO:0000313" key="9">
    <source>
        <dbReference type="Proteomes" id="UP000018769"/>
    </source>
</evidence>
<feature type="transmembrane region" description="Helical" evidence="6">
    <location>
        <begin position="28"/>
        <end position="48"/>
    </location>
</feature>
<feature type="transmembrane region" description="Helical" evidence="6">
    <location>
        <begin position="215"/>
        <end position="235"/>
    </location>
</feature>
<dbReference type="InterPro" id="IPR037185">
    <property type="entry name" value="EmrE-like"/>
</dbReference>
<evidence type="ECO:0000313" key="8">
    <source>
        <dbReference type="EMBL" id="CDK30733.1"/>
    </source>
</evidence>
<proteinExistence type="predicted"/>
<feature type="domain" description="EamA" evidence="7">
    <location>
        <begin position="2"/>
        <end position="133"/>
    </location>
</feature>
<dbReference type="STRING" id="673862.BABL1_gene_282"/>
<dbReference type="eggNOG" id="COG0697">
    <property type="taxonomic scope" value="Bacteria"/>
</dbReference>
<keyword evidence="9" id="KW-1185">Reference proteome</keyword>
<dbReference type="InterPro" id="IPR050638">
    <property type="entry name" value="AA-Vitamin_Transporters"/>
</dbReference>
<feature type="domain" description="EamA" evidence="7">
    <location>
        <begin position="151"/>
        <end position="289"/>
    </location>
</feature>
<gene>
    <name evidence="8" type="ORF">BABL1_gene_282</name>
</gene>
<accession>V6DIH9</accession>
<name>V6DIH9_9BACT</name>
<evidence type="ECO:0000256" key="1">
    <source>
        <dbReference type="ARBA" id="ARBA00004651"/>
    </source>
</evidence>
<dbReference type="AlphaFoldDB" id="V6DIH9"/>
<keyword evidence="2" id="KW-1003">Cell membrane</keyword>